<gene>
    <name evidence="1" type="ORF">DF3PB_5470001</name>
</gene>
<accession>A0A380TJW1</accession>
<dbReference type="AlphaFoldDB" id="A0A380TJW1"/>
<evidence type="ECO:0000313" key="1">
    <source>
        <dbReference type="EMBL" id="SUS07973.1"/>
    </source>
</evidence>
<dbReference type="InterPro" id="IPR002514">
    <property type="entry name" value="Transposase_8"/>
</dbReference>
<proteinExistence type="predicted"/>
<dbReference type="PANTHER" id="PTHR37936:SF3">
    <property type="entry name" value="TRANSPOSASE INSC FOR INSERTION ELEMENT IS2A-RELATED"/>
    <property type="match status" value="1"/>
</dbReference>
<organism evidence="1">
    <name type="scientific">metagenome</name>
    <dbReference type="NCBI Taxonomy" id="256318"/>
    <lineage>
        <taxon>unclassified sequences</taxon>
        <taxon>metagenomes</taxon>
    </lineage>
</organism>
<dbReference type="NCBIfam" id="NF047595">
    <property type="entry name" value="IS66_ISRel24_TnpA"/>
    <property type="match status" value="1"/>
</dbReference>
<dbReference type="GO" id="GO:0004803">
    <property type="term" value="F:transposase activity"/>
    <property type="evidence" value="ECO:0007669"/>
    <property type="project" value="InterPro"/>
</dbReference>
<sequence>MSTLDHTLEPKGATVRRLEVITGTGRRRRFSADDKVRIIEETLVPGAVVSDVARRHGLSPQQLFTWRRHVRRPAVASAETEAPIFVPAVVDAAASDDAAIRQKRQRTRRAGRDSGIIEVEIEGVTVRVGRGADAKTVAAVLRALRGGA</sequence>
<name>A0A380TJW1_9ZZZZ</name>
<dbReference type="SUPFAM" id="SSF48295">
    <property type="entry name" value="TrpR-like"/>
    <property type="match status" value="1"/>
</dbReference>
<reference evidence="1" key="1">
    <citation type="submission" date="2018-07" db="EMBL/GenBank/DDBJ databases">
        <authorList>
            <person name="Quirk P.G."/>
            <person name="Krulwich T.A."/>
        </authorList>
    </citation>
    <scope>NUCLEOTIDE SEQUENCE</scope>
</reference>
<dbReference type="InterPro" id="IPR010921">
    <property type="entry name" value="Trp_repressor/repl_initiator"/>
</dbReference>
<dbReference type="EMBL" id="UIDG01000498">
    <property type="protein sequence ID" value="SUS07973.1"/>
    <property type="molecule type" value="Genomic_DNA"/>
</dbReference>
<dbReference type="GO" id="GO:0043565">
    <property type="term" value="F:sequence-specific DNA binding"/>
    <property type="evidence" value="ECO:0007669"/>
    <property type="project" value="InterPro"/>
</dbReference>
<dbReference type="Pfam" id="PF01527">
    <property type="entry name" value="HTH_Tnp_1"/>
    <property type="match status" value="1"/>
</dbReference>
<evidence type="ECO:0008006" key="2">
    <source>
        <dbReference type="Google" id="ProtNLM"/>
    </source>
</evidence>
<dbReference type="GO" id="GO:0006313">
    <property type="term" value="P:DNA transposition"/>
    <property type="evidence" value="ECO:0007669"/>
    <property type="project" value="InterPro"/>
</dbReference>
<dbReference type="PANTHER" id="PTHR37936">
    <property type="entry name" value="TRANSPOSASE INSC FOR INSERTION ELEMENT IS2A-RELATED"/>
    <property type="match status" value="1"/>
</dbReference>
<protein>
    <recommendedName>
        <fullName evidence="2">Transposase</fullName>
    </recommendedName>
</protein>